<comment type="caution">
    <text evidence="7">The sequence shown here is derived from an EMBL/GenBank/DDBJ whole genome shotgun (WGS) entry which is preliminary data.</text>
</comment>
<name>A0A835MBN9_9MAGN</name>
<keyword evidence="5 6" id="KW-0472">Membrane</keyword>
<keyword evidence="4" id="KW-0496">Mitochondrion</keyword>
<sequence length="594" mass="68334">MSSSDALANPNSYNTESPMIKTLLNFYSNKIWSSFIRLIPCRRDFNLLSKLSNFYLRRNRPGLPLPLPSTSLDSSIVLTEASRVFDVVEDILDHIFSNLHNIQKNLQFWQCRAEGTNAQKVYFMFFQRGPRAFVDGTIQLLSGRGSRLQYLCHSAAAHISQRVAILTSLRHCLATFLAQVYTEVDKYGEDLIKSPEKSLPSLLVTINSLFSKLEASLSNINPMCQSDSSACVDEIKTFPLQFEKLPEIQEDSQWTDCEMRDAINLIYQNLYKVDSYVSLVVGKYRKPRKMTRYWFRYTCGAVGLSVCSVWLLRHSSLMGSSDIENWIREARESTISFWNDHVEQPILSIRDELFETFRRRHKGVMEVEEVQLTANSLHRMLVAFSEQTGEQHLPENASDQAMLEIVMARYEKDLMHPMKNLLGGEIARALLIQIQKLKLDIETAMLELGQILKANEINFAILAALPAFFLSLILLMLIRAWVKQDKGAEGRGRIARIQRRLLVVEVEKRIMQFQTCVERGQEEDAQCRFGLVLYSLDRLYRAVERHAKATGEWLSLRQDIIDLSKPNLQTSYKLTLTSRLERVYDCLLPSSNTR</sequence>
<dbReference type="InterPro" id="IPR013946">
    <property type="entry name" value="NCA2-like"/>
</dbReference>
<dbReference type="AlphaFoldDB" id="A0A835MBN9"/>
<evidence type="ECO:0000313" key="8">
    <source>
        <dbReference type="Proteomes" id="UP000631114"/>
    </source>
</evidence>
<dbReference type="GO" id="GO:0005741">
    <property type="term" value="C:mitochondrial outer membrane"/>
    <property type="evidence" value="ECO:0007669"/>
    <property type="project" value="TreeGrafter"/>
</dbReference>
<keyword evidence="2 6" id="KW-0812">Transmembrane</keyword>
<evidence type="ECO:0000256" key="1">
    <source>
        <dbReference type="ARBA" id="ARBA00004225"/>
    </source>
</evidence>
<evidence type="ECO:0000256" key="4">
    <source>
        <dbReference type="ARBA" id="ARBA00023128"/>
    </source>
</evidence>
<evidence type="ECO:0000256" key="3">
    <source>
        <dbReference type="ARBA" id="ARBA00022989"/>
    </source>
</evidence>
<evidence type="ECO:0008006" key="9">
    <source>
        <dbReference type="Google" id="ProtNLM"/>
    </source>
</evidence>
<evidence type="ECO:0000256" key="2">
    <source>
        <dbReference type="ARBA" id="ARBA00022692"/>
    </source>
</evidence>
<evidence type="ECO:0000256" key="6">
    <source>
        <dbReference type="SAM" id="Phobius"/>
    </source>
</evidence>
<accession>A0A835MBN9</accession>
<dbReference type="PANTHER" id="PTHR28234">
    <property type="entry name" value="NUCLEAR CONTROL OF ATPASE PROTEIN 2"/>
    <property type="match status" value="1"/>
</dbReference>
<dbReference type="EMBL" id="JADFTS010000002">
    <property type="protein sequence ID" value="KAF9621114.1"/>
    <property type="molecule type" value="Genomic_DNA"/>
</dbReference>
<proteinExistence type="predicted"/>
<reference evidence="7 8" key="1">
    <citation type="submission" date="2020-10" db="EMBL/GenBank/DDBJ databases">
        <title>The Coptis chinensis genome and diversification of protoberbering-type alkaloids.</title>
        <authorList>
            <person name="Wang B."/>
            <person name="Shu S."/>
            <person name="Song C."/>
            <person name="Liu Y."/>
        </authorList>
    </citation>
    <scope>NUCLEOTIDE SEQUENCE [LARGE SCALE GENOMIC DNA]</scope>
    <source>
        <strain evidence="7">HL-2020</strain>
        <tissue evidence="7">Leaf</tissue>
    </source>
</reference>
<feature type="transmembrane region" description="Helical" evidence="6">
    <location>
        <begin position="293"/>
        <end position="312"/>
    </location>
</feature>
<protein>
    <recommendedName>
        <fullName evidence="9">Protein DGS1, mitochondrial</fullName>
    </recommendedName>
</protein>
<dbReference type="OrthoDB" id="413313at2759"/>
<evidence type="ECO:0000313" key="7">
    <source>
        <dbReference type="EMBL" id="KAF9621114.1"/>
    </source>
</evidence>
<keyword evidence="8" id="KW-1185">Reference proteome</keyword>
<organism evidence="7 8">
    <name type="scientific">Coptis chinensis</name>
    <dbReference type="NCBI Taxonomy" id="261450"/>
    <lineage>
        <taxon>Eukaryota</taxon>
        <taxon>Viridiplantae</taxon>
        <taxon>Streptophyta</taxon>
        <taxon>Embryophyta</taxon>
        <taxon>Tracheophyta</taxon>
        <taxon>Spermatophyta</taxon>
        <taxon>Magnoliopsida</taxon>
        <taxon>Ranunculales</taxon>
        <taxon>Ranunculaceae</taxon>
        <taxon>Coptidoideae</taxon>
        <taxon>Coptis</taxon>
    </lineage>
</organism>
<dbReference type="Pfam" id="PF08637">
    <property type="entry name" value="NCA2"/>
    <property type="match status" value="1"/>
</dbReference>
<dbReference type="PANTHER" id="PTHR28234:SF1">
    <property type="entry name" value="NUCLEAR CONTROL OF ATPASE PROTEIN 2"/>
    <property type="match status" value="1"/>
</dbReference>
<evidence type="ECO:0000256" key="5">
    <source>
        <dbReference type="ARBA" id="ARBA00023136"/>
    </source>
</evidence>
<keyword evidence="3 6" id="KW-1133">Transmembrane helix</keyword>
<feature type="transmembrane region" description="Helical" evidence="6">
    <location>
        <begin position="457"/>
        <end position="478"/>
    </location>
</feature>
<dbReference type="Proteomes" id="UP000631114">
    <property type="component" value="Unassembled WGS sequence"/>
</dbReference>
<gene>
    <name evidence="7" type="ORF">IFM89_016608</name>
</gene>
<comment type="subcellular location">
    <subcellularLocation>
        <location evidence="1">Mitochondrion membrane</location>
        <topology evidence="1">Multi-pass membrane protein</topology>
    </subcellularLocation>
</comment>